<dbReference type="EMBL" id="JACHIR010000004">
    <property type="protein sequence ID" value="MBB5897977.1"/>
    <property type="molecule type" value="Genomic_DNA"/>
</dbReference>
<keyword evidence="1" id="KW-0472">Membrane</keyword>
<dbReference type="Proteomes" id="UP000585638">
    <property type="component" value="Unassembled WGS sequence"/>
</dbReference>
<evidence type="ECO:0000313" key="3">
    <source>
        <dbReference type="EMBL" id="MBB5897977.1"/>
    </source>
</evidence>
<proteinExistence type="predicted"/>
<keyword evidence="4" id="KW-1185">Reference proteome</keyword>
<accession>A0A7W9KSN6</accession>
<dbReference type="AlphaFoldDB" id="A0A7W9KSN6"/>
<keyword evidence="1" id="KW-1133">Transmembrane helix</keyword>
<evidence type="ECO:0000259" key="2">
    <source>
        <dbReference type="Pfam" id="PF09851"/>
    </source>
</evidence>
<dbReference type="RefSeq" id="WP_184870450.1">
    <property type="nucleotide sequence ID" value="NZ_BAAAWY010000004.1"/>
</dbReference>
<comment type="caution">
    <text evidence="3">The sequence shown here is derived from an EMBL/GenBank/DDBJ whole genome shotgun (WGS) entry which is preliminary data.</text>
</comment>
<protein>
    <recommendedName>
        <fullName evidence="2">SHOCT domain-containing protein</fullName>
    </recommendedName>
</protein>
<gene>
    <name evidence="3" type="ORF">BJ998_009236</name>
</gene>
<organism evidence="3 4">
    <name type="scientific">Kutzneria kofuensis</name>
    <dbReference type="NCBI Taxonomy" id="103725"/>
    <lineage>
        <taxon>Bacteria</taxon>
        <taxon>Bacillati</taxon>
        <taxon>Actinomycetota</taxon>
        <taxon>Actinomycetes</taxon>
        <taxon>Pseudonocardiales</taxon>
        <taxon>Pseudonocardiaceae</taxon>
        <taxon>Kutzneria</taxon>
    </lineage>
</organism>
<reference evidence="3 4" key="1">
    <citation type="submission" date="2020-08" db="EMBL/GenBank/DDBJ databases">
        <title>Sequencing the genomes of 1000 actinobacteria strains.</title>
        <authorList>
            <person name="Klenk H.-P."/>
        </authorList>
    </citation>
    <scope>NUCLEOTIDE SEQUENCE [LARGE SCALE GENOMIC DNA]</scope>
    <source>
        <strain evidence="3 4">DSM 43851</strain>
    </source>
</reference>
<name>A0A7W9KSN6_9PSEU</name>
<sequence length="100" mass="10721">MSIADELAKLDALRRSGALSDDEFDAAKRRLLAPGSPAGPNSLGRAANRYVSYQMIAGVVGLVVFLVFVFAVLVPMFTKVTDRTGPVVPGDNQVRITQFP</sequence>
<keyword evidence="1" id="KW-0812">Transmembrane</keyword>
<dbReference type="InterPro" id="IPR018649">
    <property type="entry name" value="SHOCT"/>
</dbReference>
<feature type="transmembrane region" description="Helical" evidence="1">
    <location>
        <begin position="51"/>
        <end position="74"/>
    </location>
</feature>
<dbReference type="Pfam" id="PF09851">
    <property type="entry name" value="SHOCT"/>
    <property type="match status" value="1"/>
</dbReference>
<evidence type="ECO:0000313" key="4">
    <source>
        <dbReference type="Proteomes" id="UP000585638"/>
    </source>
</evidence>
<feature type="domain" description="SHOCT" evidence="2">
    <location>
        <begin position="5"/>
        <end position="32"/>
    </location>
</feature>
<evidence type="ECO:0000256" key="1">
    <source>
        <dbReference type="SAM" id="Phobius"/>
    </source>
</evidence>